<proteinExistence type="predicted"/>
<accession>A0A160TAK3</accession>
<keyword evidence="1" id="KW-0472">Membrane</keyword>
<dbReference type="SUPFAM" id="SSF47413">
    <property type="entry name" value="lambda repressor-like DNA-binding domains"/>
    <property type="match status" value="1"/>
</dbReference>
<dbReference type="InterPro" id="IPR001387">
    <property type="entry name" value="Cro/C1-type_HTH"/>
</dbReference>
<feature type="domain" description="HTH cro/C1-type" evidence="2">
    <location>
        <begin position="68"/>
        <end position="134"/>
    </location>
</feature>
<evidence type="ECO:0000256" key="1">
    <source>
        <dbReference type="SAM" id="Phobius"/>
    </source>
</evidence>
<dbReference type="AlphaFoldDB" id="A0A160TAK3"/>
<feature type="transmembrane region" description="Helical" evidence="1">
    <location>
        <begin position="41"/>
        <end position="59"/>
    </location>
</feature>
<keyword evidence="3" id="KW-0614">Plasmid</keyword>
<organism evidence="3 4">
    <name type="scientific">Candidatus Promineifilum breve</name>
    <dbReference type="NCBI Taxonomy" id="1806508"/>
    <lineage>
        <taxon>Bacteria</taxon>
        <taxon>Bacillati</taxon>
        <taxon>Chloroflexota</taxon>
        <taxon>Ardenticatenia</taxon>
        <taxon>Candidatus Promineifilales</taxon>
        <taxon>Candidatus Promineifilaceae</taxon>
        <taxon>Candidatus Promineifilum</taxon>
    </lineage>
</organism>
<keyword evidence="1" id="KW-0812">Transmembrane</keyword>
<reference evidence="3" key="1">
    <citation type="submission" date="2016-01" db="EMBL/GenBank/DDBJ databases">
        <authorList>
            <person name="Mcilroy J.S."/>
            <person name="Karst M S."/>
            <person name="Albertsen M."/>
        </authorList>
    </citation>
    <scope>NUCLEOTIDE SEQUENCE</scope>
    <source>
        <strain evidence="3">Cfx-K</strain>
        <plasmid evidence="3">III</plasmid>
    </source>
</reference>
<feature type="transmembrane region" description="Helical" evidence="1">
    <location>
        <begin position="14"/>
        <end position="35"/>
    </location>
</feature>
<evidence type="ECO:0000313" key="4">
    <source>
        <dbReference type="Proteomes" id="UP000215027"/>
    </source>
</evidence>
<dbReference type="Pfam" id="PF13443">
    <property type="entry name" value="HTH_26"/>
    <property type="match status" value="1"/>
</dbReference>
<gene>
    <name evidence="3" type="ORF">CFX0092_P0005</name>
</gene>
<evidence type="ECO:0000313" key="3">
    <source>
        <dbReference type="EMBL" id="CUS06405.1"/>
    </source>
</evidence>
<sequence length="143" mass="16148">MYCIQPVTNFLSHLVYLLSLSQFLTMNILYTSFSILSIGNLLIRVYSLFTIVWFTSNIVDMGKIQFRIRELMAERSRLTGQPVTYDLITQATGISSNTLSLLARGKSSMVGISVIERLIDYFACDVAHLIVYVPATPQDEQPD</sequence>
<dbReference type="EMBL" id="LN890657">
    <property type="protein sequence ID" value="CUS06405.1"/>
    <property type="molecule type" value="Genomic_DNA"/>
</dbReference>
<dbReference type="KEGG" id="pbf:CFX0092_P0005"/>
<keyword evidence="1" id="KW-1133">Transmembrane helix</keyword>
<dbReference type="InterPro" id="IPR010982">
    <property type="entry name" value="Lambda_DNA-bd_dom_sf"/>
</dbReference>
<dbReference type="Proteomes" id="UP000215027">
    <property type="component" value="Plasmid III"/>
</dbReference>
<evidence type="ECO:0000259" key="2">
    <source>
        <dbReference type="Pfam" id="PF13443"/>
    </source>
</evidence>
<dbReference type="Gene3D" id="1.10.260.40">
    <property type="entry name" value="lambda repressor-like DNA-binding domains"/>
    <property type="match status" value="1"/>
</dbReference>
<keyword evidence="4" id="KW-1185">Reference proteome</keyword>
<protein>
    <recommendedName>
        <fullName evidence="2">HTH cro/C1-type domain-containing protein</fullName>
    </recommendedName>
</protein>
<geneLocation type="plasmid" evidence="3 4">
    <name>III</name>
</geneLocation>
<dbReference type="GO" id="GO:0003677">
    <property type="term" value="F:DNA binding"/>
    <property type="evidence" value="ECO:0007669"/>
    <property type="project" value="InterPro"/>
</dbReference>
<name>A0A160TAK3_9CHLR</name>